<name>A0A0K0X7M4_MYCGD</name>
<evidence type="ECO:0000256" key="1">
    <source>
        <dbReference type="ARBA" id="ARBA00006754"/>
    </source>
</evidence>
<accession>A0A0K0X7M4</accession>
<gene>
    <name evidence="5" type="ORF">AFA91_17605</name>
</gene>
<dbReference type="Proteomes" id="UP000062255">
    <property type="component" value="Chromosome"/>
</dbReference>
<sequence length="453" mass="50219">MTQVAPPHNPPRCYSMSTTVHRTAETNSPVTSTADAMPAPLNLWRDERPVPSWVQEVARGFDVDALVDIIIGRCLGVAFPNHIGDDEFRAHLTASTRANAHCLRSVIAGDIALEDVYLEQVLSFATVQAQLRIPQKSMQRSYRVSFFTMWEAWIGFLRRVIIDRDIDRDEAALAIQLLTQTILGYQDFVASQVAETYTRDYEALNRSRAHMRRNLVKEILRGEGNALAVSDTAILSYDLSCRHIAVLLPTLAEGAATQLSVGMRAAVSCQHSLVYPLTLSSTVVWLGRIGEWKPAVLDALDGVLKEAGVVATLGGPRAGIDGFRESMEEAMDAERIRAAWGDSGAPAVVHHDDVGLEILLMREPDRARTFVERELGPLARDTVEAARLRETLEASFRFGSHVAAAEYLQLHEHTVRNRLHKVEELIGRPLAERRTELQVAARLVRLLPAMGQA</sequence>
<dbReference type="PATRIC" id="fig|134601.6.peg.3649"/>
<evidence type="ECO:0000313" key="6">
    <source>
        <dbReference type="Proteomes" id="UP000062255"/>
    </source>
</evidence>
<dbReference type="EMBL" id="CP012150">
    <property type="protein sequence ID" value="AKS33420.1"/>
    <property type="molecule type" value="Genomic_DNA"/>
</dbReference>
<proteinExistence type="inferred from homology"/>
<dbReference type="AlphaFoldDB" id="A0A0K0X7M4"/>
<protein>
    <recommendedName>
        <fullName evidence="7">PucR C-terminal helix-turn-helix domain-containing protein</fullName>
    </recommendedName>
</protein>
<dbReference type="Gene3D" id="1.10.10.2840">
    <property type="entry name" value="PucR C-terminal helix-turn-helix domain"/>
    <property type="match status" value="1"/>
</dbReference>
<dbReference type="InterPro" id="IPR025736">
    <property type="entry name" value="PucR_C-HTH_dom"/>
</dbReference>
<dbReference type="Pfam" id="PF17853">
    <property type="entry name" value="GGDEF_2"/>
    <property type="match status" value="1"/>
</dbReference>
<dbReference type="STRING" id="134601.AFA91_17605"/>
<dbReference type="InterPro" id="IPR025751">
    <property type="entry name" value="RsbRD_N_dom"/>
</dbReference>
<reference evidence="5 6" key="1">
    <citation type="submission" date="2015-07" db="EMBL/GenBank/DDBJ databases">
        <title>Complete genome sequence of Mycobacterium goodii X7B, a facultative thermophilic biodesulfurizing bacterium.</title>
        <authorList>
            <person name="Yu B."/>
            <person name="Li F."/>
            <person name="Xu P."/>
        </authorList>
    </citation>
    <scope>NUCLEOTIDE SEQUENCE [LARGE SCALE GENOMIC DNA]</scope>
    <source>
        <strain evidence="5 6">X7B</strain>
    </source>
</reference>
<evidence type="ECO:0000259" key="4">
    <source>
        <dbReference type="Pfam" id="PF17853"/>
    </source>
</evidence>
<dbReference type="InterPro" id="IPR051448">
    <property type="entry name" value="CdaR-like_regulators"/>
</dbReference>
<evidence type="ECO:0000259" key="3">
    <source>
        <dbReference type="Pfam" id="PF14361"/>
    </source>
</evidence>
<evidence type="ECO:0000259" key="2">
    <source>
        <dbReference type="Pfam" id="PF13556"/>
    </source>
</evidence>
<dbReference type="InterPro" id="IPR041522">
    <property type="entry name" value="CdaR_GGDEF"/>
</dbReference>
<dbReference type="KEGG" id="mgo:AFA91_17605"/>
<comment type="similarity">
    <text evidence="1">Belongs to the CdaR family.</text>
</comment>
<feature type="domain" description="CdaR GGDEF-like" evidence="4">
    <location>
        <begin position="230"/>
        <end position="335"/>
    </location>
</feature>
<dbReference type="PANTHER" id="PTHR33744">
    <property type="entry name" value="CARBOHYDRATE DIACID REGULATOR"/>
    <property type="match status" value="1"/>
</dbReference>
<feature type="domain" description="PucR C-terminal helix-turn-helix" evidence="2">
    <location>
        <begin position="388"/>
        <end position="442"/>
    </location>
</feature>
<evidence type="ECO:0008006" key="7">
    <source>
        <dbReference type="Google" id="ProtNLM"/>
    </source>
</evidence>
<dbReference type="PANTHER" id="PTHR33744:SF7">
    <property type="entry name" value="PUCR FAMILY TRANSCRIPTIONAL REGULATOR"/>
    <property type="match status" value="1"/>
</dbReference>
<dbReference type="InterPro" id="IPR042070">
    <property type="entry name" value="PucR_C-HTH_sf"/>
</dbReference>
<dbReference type="Pfam" id="PF14361">
    <property type="entry name" value="RsbRD_N"/>
    <property type="match status" value="1"/>
</dbReference>
<feature type="domain" description="RsbT co-antagonist protein RsbRD N-terminal" evidence="3">
    <location>
        <begin position="83"/>
        <end position="210"/>
    </location>
</feature>
<evidence type="ECO:0000313" key="5">
    <source>
        <dbReference type="EMBL" id="AKS33420.1"/>
    </source>
</evidence>
<organism evidence="5 6">
    <name type="scientific">Mycolicibacterium goodii</name>
    <name type="common">Mycobacterium goodii</name>
    <dbReference type="NCBI Taxonomy" id="134601"/>
    <lineage>
        <taxon>Bacteria</taxon>
        <taxon>Bacillati</taxon>
        <taxon>Actinomycetota</taxon>
        <taxon>Actinomycetes</taxon>
        <taxon>Mycobacteriales</taxon>
        <taxon>Mycobacteriaceae</taxon>
        <taxon>Mycolicibacterium</taxon>
    </lineage>
</organism>
<dbReference type="Pfam" id="PF13556">
    <property type="entry name" value="HTH_30"/>
    <property type="match status" value="1"/>
</dbReference>